<proteinExistence type="predicted"/>
<evidence type="ECO:0000313" key="2">
    <source>
        <dbReference type="EMBL" id="KAK3082976.1"/>
    </source>
</evidence>
<dbReference type="EMBL" id="VSWD01000014">
    <property type="protein sequence ID" value="KAK3082976.1"/>
    <property type="molecule type" value="Genomic_DNA"/>
</dbReference>
<dbReference type="InterPro" id="IPR026913">
    <property type="entry name" value="METTL24"/>
</dbReference>
<dbReference type="InterPro" id="IPR025714">
    <property type="entry name" value="Methyltranfer_dom"/>
</dbReference>
<dbReference type="PANTHER" id="PTHR32026">
    <property type="entry name" value="METHYLTRANSFERASE-LIKE PROTEIN 24"/>
    <property type="match status" value="1"/>
</dbReference>
<organism evidence="2 3">
    <name type="scientific">Pinctada imbricata</name>
    <name type="common">Atlantic pearl-oyster</name>
    <name type="synonym">Pinctada martensii</name>
    <dbReference type="NCBI Taxonomy" id="66713"/>
    <lineage>
        <taxon>Eukaryota</taxon>
        <taxon>Metazoa</taxon>
        <taxon>Spiralia</taxon>
        <taxon>Lophotrochozoa</taxon>
        <taxon>Mollusca</taxon>
        <taxon>Bivalvia</taxon>
        <taxon>Autobranchia</taxon>
        <taxon>Pteriomorphia</taxon>
        <taxon>Pterioida</taxon>
        <taxon>Pterioidea</taxon>
        <taxon>Pteriidae</taxon>
        <taxon>Pinctada</taxon>
    </lineage>
</organism>
<reference evidence="2" key="1">
    <citation type="submission" date="2019-08" db="EMBL/GenBank/DDBJ databases">
        <title>The improved chromosome-level genome for the pearl oyster Pinctada fucata martensii using PacBio sequencing and Hi-C.</title>
        <authorList>
            <person name="Zheng Z."/>
        </authorList>
    </citation>
    <scope>NUCLEOTIDE SEQUENCE</scope>
    <source>
        <strain evidence="2">ZZ-2019</strain>
        <tissue evidence="2">Adductor muscle</tissue>
    </source>
</reference>
<dbReference type="Pfam" id="PF13383">
    <property type="entry name" value="Methyltransf_22"/>
    <property type="match status" value="1"/>
</dbReference>
<dbReference type="SUPFAM" id="SSF53335">
    <property type="entry name" value="S-adenosyl-L-methionine-dependent methyltransferases"/>
    <property type="match status" value="1"/>
</dbReference>
<gene>
    <name evidence="2" type="ORF">FSP39_010484</name>
</gene>
<evidence type="ECO:0000313" key="3">
    <source>
        <dbReference type="Proteomes" id="UP001186944"/>
    </source>
</evidence>
<accession>A0AA88XDL1</accession>
<evidence type="ECO:0000259" key="1">
    <source>
        <dbReference type="Pfam" id="PF13383"/>
    </source>
</evidence>
<keyword evidence="3" id="KW-1185">Reference proteome</keyword>
<sequence length="337" mass="39679">MLILPVKSTDEGLIKQMMSYKMFSGVAQLTLNFYLNSHVASSSDYKRMLVILRLFYDAGFRIFWFDRPWECAPVFGKLNHCYNVYLKRLSTISVNFVEKVPSQPMPTPKSPKNYITLQHLEIYYRYITVHQYLCKQIVRFGNIKDGGWEVCHDFNFRPAHRKCLVYSFGINNDWSFDDDVTQTYECELHAFDPSMRIPSHMRSKFIHFHNLGLSNTKEIKTMFGSDWHLSDLKSIISDFGHVNRTIDILKLDIESFEKKALPQMLESGVLNNVVQLSIEFHNFRNLTALQLLYNAGFRMYWSHQNHYSKSSFNNDSVAKAMEVYYVNINKIKRFIDE</sequence>
<feature type="domain" description="Methyltransferase" evidence="1">
    <location>
        <begin position="107"/>
        <end position="303"/>
    </location>
</feature>
<protein>
    <recommendedName>
        <fullName evidence="1">Methyltransferase domain-containing protein</fullName>
    </recommendedName>
</protein>
<dbReference type="AlphaFoldDB" id="A0AA88XDL1"/>
<dbReference type="Proteomes" id="UP001186944">
    <property type="component" value="Unassembled WGS sequence"/>
</dbReference>
<dbReference type="InterPro" id="IPR029063">
    <property type="entry name" value="SAM-dependent_MTases_sf"/>
</dbReference>
<name>A0AA88XDL1_PINIB</name>
<dbReference type="PANTHER" id="PTHR32026:SF10">
    <property type="entry name" value="METHYLTRANSFERASE-LIKE PROTEIN 24-RELATED"/>
    <property type="match status" value="1"/>
</dbReference>
<comment type="caution">
    <text evidence="2">The sequence shown here is derived from an EMBL/GenBank/DDBJ whole genome shotgun (WGS) entry which is preliminary data.</text>
</comment>